<keyword evidence="3" id="KW-0255">Endonuclease</keyword>
<dbReference type="GO" id="GO:0004519">
    <property type="term" value="F:endonuclease activity"/>
    <property type="evidence" value="ECO:0007669"/>
    <property type="project" value="UniProtKB-KW"/>
</dbReference>
<name>A0A6I6DT72_9MICO</name>
<dbReference type="SUPFAM" id="SSF52980">
    <property type="entry name" value="Restriction endonuclease-like"/>
    <property type="match status" value="1"/>
</dbReference>
<accession>A0A6I6DT72</accession>
<evidence type="ECO:0000313" key="3">
    <source>
        <dbReference type="EMBL" id="QGU28195.1"/>
    </source>
</evidence>
<dbReference type="Proteomes" id="UP000422989">
    <property type="component" value="Chromosome"/>
</dbReference>
<dbReference type="AlphaFoldDB" id="A0A6I6DT72"/>
<feature type="coiled-coil region" evidence="1">
    <location>
        <begin position="178"/>
        <end position="205"/>
    </location>
</feature>
<evidence type="ECO:0000259" key="2">
    <source>
        <dbReference type="Pfam" id="PF04471"/>
    </source>
</evidence>
<dbReference type="EMBL" id="CP032550">
    <property type="protein sequence ID" value="QGU28195.1"/>
    <property type="molecule type" value="Genomic_DNA"/>
</dbReference>
<proteinExistence type="predicted"/>
<evidence type="ECO:0000313" key="4">
    <source>
        <dbReference type="Proteomes" id="UP000422989"/>
    </source>
</evidence>
<protein>
    <submittedName>
        <fullName evidence="3">Restriction endonuclease</fullName>
    </submittedName>
</protein>
<keyword evidence="3" id="KW-0540">Nuclease</keyword>
<dbReference type="GO" id="GO:0003677">
    <property type="term" value="F:DNA binding"/>
    <property type="evidence" value="ECO:0007669"/>
    <property type="project" value="InterPro"/>
</dbReference>
<gene>
    <name evidence="3" type="ORF">D7D94_11290</name>
</gene>
<reference evidence="3 4" key="1">
    <citation type="submission" date="2018-09" db="EMBL/GenBank/DDBJ databases">
        <title>Whole genome sequencing of Microbacterium oryzae strain MB-10T.</title>
        <authorList>
            <person name="Das S.K."/>
        </authorList>
    </citation>
    <scope>NUCLEOTIDE SEQUENCE [LARGE SCALE GENOMIC DNA]</scope>
    <source>
        <strain evidence="3 4">MB-10</strain>
    </source>
</reference>
<dbReference type="InterPro" id="IPR011856">
    <property type="entry name" value="tRNA_endonuc-like_dom_sf"/>
</dbReference>
<keyword evidence="1" id="KW-0175">Coiled coil</keyword>
<dbReference type="Pfam" id="PF04471">
    <property type="entry name" value="Mrr_cat"/>
    <property type="match status" value="1"/>
</dbReference>
<sequence>MPTSEGPGRWASDEAMLDFARGLGASETHLRMSEAAAKVKYSARLLEYMKSISGPRWWPFQSRPTLADVPEDALREAISAYRIARMASEERAWPAIPAAATRAPSTPAREEISRGELIRRLNAEISKSRSTLLSRHKGLLAATVEKRINRERQRLDAVWSELQPNRATQAEIAFRTRVGSLMQEARALADELAAVEERKQAQQATHRANIAPPAPQPYGVSHVGAEVLVADWMRYLGVNDATVTPPTADGGVDVDSAKFIAQVKNYVGSVPVEELRALQGVAAVEGKQALLFTSGSITAAGISFARRAKIALIRYDAVRGELRGLNELGTKAVNVGIVAAFNRADGGQVTT</sequence>
<organism evidence="3 4">
    <name type="scientific">Microbacterium oryzae</name>
    <dbReference type="NCBI Taxonomy" id="743009"/>
    <lineage>
        <taxon>Bacteria</taxon>
        <taxon>Bacillati</taxon>
        <taxon>Actinomycetota</taxon>
        <taxon>Actinomycetes</taxon>
        <taxon>Micrococcales</taxon>
        <taxon>Microbacteriaceae</taxon>
        <taxon>Microbacterium</taxon>
    </lineage>
</organism>
<dbReference type="InterPro" id="IPR007560">
    <property type="entry name" value="Restrct_endonuc_IV_Mrr"/>
</dbReference>
<feature type="domain" description="Restriction endonuclease type IV Mrr" evidence="2">
    <location>
        <begin position="224"/>
        <end position="317"/>
    </location>
</feature>
<dbReference type="KEGG" id="moj:D7D94_11290"/>
<keyword evidence="4" id="KW-1185">Reference proteome</keyword>
<evidence type="ECO:0000256" key="1">
    <source>
        <dbReference type="SAM" id="Coils"/>
    </source>
</evidence>
<keyword evidence="3" id="KW-0378">Hydrolase</keyword>
<dbReference type="Gene3D" id="3.40.1350.10">
    <property type="match status" value="1"/>
</dbReference>
<dbReference type="OrthoDB" id="4212782at2"/>
<dbReference type="InterPro" id="IPR011335">
    <property type="entry name" value="Restrct_endonuc-II-like"/>
</dbReference>
<dbReference type="GO" id="GO:0009307">
    <property type="term" value="P:DNA restriction-modification system"/>
    <property type="evidence" value="ECO:0007669"/>
    <property type="project" value="InterPro"/>
</dbReference>